<gene>
    <name evidence="1" type="ORF">J2S49_000612</name>
</gene>
<proteinExistence type="predicted"/>
<sequence>MRIYVPLTPQEIEHDEISPRLVHAVTPDLSRVFPREGEEELEYVAFLAAADDSLRALTTVPRRVVAVADVPTPMVELPAVDEEILESGVHMAEPLSWDRVESIHIDEAEAEAVIRDAIAGDERAFEESAEIDLLWYDILERAALIAALTS</sequence>
<evidence type="ECO:0000313" key="2">
    <source>
        <dbReference type="Proteomes" id="UP001235966"/>
    </source>
</evidence>
<keyword evidence="2" id="KW-1185">Reference proteome</keyword>
<dbReference type="Proteomes" id="UP001235966">
    <property type="component" value="Unassembled WGS sequence"/>
</dbReference>
<evidence type="ECO:0000313" key="1">
    <source>
        <dbReference type="EMBL" id="MDP9800536.1"/>
    </source>
</evidence>
<dbReference type="InterPro" id="IPR054206">
    <property type="entry name" value="DUF6912"/>
</dbReference>
<name>A0ABT9NAV8_9ACTO</name>
<organism evidence="1 2">
    <name type="scientific">Arcanobacterium wilhelmae</name>
    <dbReference type="NCBI Taxonomy" id="1803177"/>
    <lineage>
        <taxon>Bacteria</taxon>
        <taxon>Bacillati</taxon>
        <taxon>Actinomycetota</taxon>
        <taxon>Actinomycetes</taxon>
        <taxon>Actinomycetales</taxon>
        <taxon>Actinomycetaceae</taxon>
        <taxon>Arcanobacterium</taxon>
    </lineage>
</organism>
<reference evidence="1 2" key="1">
    <citation type="submission" date="2023-07" db="EMBL/GenBank/DDBJ databases">
        <title>Sequencing the genomes of 1000 actinobacteria strains.</title>
        <authorList>
            <person name="Klenk H.-P."/>
        </authorList>
    </citation>
    <scope>NUCLEOTIDE SEQUENCE [LARGE SCALE GENOMIC DNA]</scope>
    <source>
        <strain evidence="1 2">DSM 102162</strain>
    </source>
</reference>
<comment type="caution">
    <text evidence="1">The sequence shown here is derived from an EMBL/GenBank/DDBJ whole genome shotgun (WGS) entry which is preliminary data.</text>
</comment>
<dbReference type="RefSeq" id="WP_278057907.1">
    <property type="nucleotide sequence ID" value="NZ_CP121247.1"/>
</dbReference>
<protein>
    <submittedName>
        <fullName evidence="1">Uncharacterized protein</fullName>
    </submittedName>
</protein>
<dbReference type="EMBL" id="JAUSQW010000001">
    <property type="protein sequence ID" value="MDP9800536.1"/>
    <property type="molecule type" value="Genomic_DNA"/>
</dbReference>
<dbReference type="Pfam" id="PF21853">
    <property type="entry name" value="DUF6912"/>
    <property type="match status" value="1"/>
</dbReference>
<accession>A0ABT9NAV8</accession>